<keyword evidence="1" id="KW-0732">Signal</keyword>
<comment type="caution">
    <text evidence="2">The sequence shown here is derived from an EMBL/GenBank/DDBJ whole genome shotgun (WGS) entry which is preliminary data.</text>
</comment>
<keyword evidence="3" id="KW-1185">Reference proteome</keyword>
<dbReference type="OrthoDB" id="3296851at2"/>
<accession>A0A542UGM9</accession>
<feature type="signal peptide" evidence="1">
    <location>
        <begin position="1"/>
        <end position="26"/>
    </location>
</feature>
<dbReference type="Proteomes" id="UP000318103">
    <property type="component" value="Unassembled WGS sequence"/>
</dbReference>
<evidence type="ECO:0000313" key="3">
    <source>
        <dbReference type="Proteomes" id="UP000318103"/>
    </source>
</evidence>
<organism evidence="2 3">
    <name type="scientific">Streptomyces puniciscabiei</name>
    <dbReference type="NCBI Taxonomy" id="164348"/>
    <lineage>
        <taxon>Bacteria</taxon>
        <taxon>Bacillati</taxon>
        <taxon>Actinomycetota</taxon>
        <taxon>Actinomycetes</taxon>
        <taxon>Kitasatosporales</taxon>
        <taxon>Streptomycetaceae</taxon>
        <taxon>Streptomyces</taxon>
    </lineage>
</organism>
<evidence type="ECO:0000256" key="1">
    <source>
        <dbReference type="SAM" id="SignalP"/>
    </source>
</evidence>
<feature type="chain" id="PRO_5021893259" description="Lipoprotein" evidence="1">
    <location>
        <begin position="27"/>
        <end position="288"/>
    </location>
</feature>
<dbReference type="RefSeq" id="WP_055708587.1">
    <property type="nucleotide sequence ID" value="NZ_JBPJFI010000001.1"/>
</dbReference>
<sequence>MRIRATVAAVSGALALSAFVVPAAQAAGSAPSYQTAAAKALHASGVSAFSTAEGADLGVTFSNLKIGSAIKVGTTNHVSATVSYKLTHGANYDVSSDDFATGPFLYKGSSPRTASNVLFGDAPAKCTATSSTTANCTGLIDIYPADDELLNSDAGTWNAGALALQYSTGDSSVQGGLGTTKVQRYSRLTVNAGPEPVAKGKTLTVTGKLSRANWEDHQYHGYTKQPVKLQFRKYGTSTYSTVKTVYTDSYGNLKTTTTAGYDGYWRFSFAGTTTTPAVNATGDFVDVK</sequence>
<protein>
    <recommendedName>
        <fullName evidence="4">Lipoprotein</fullName>
    </recommendedName>
</protein>
<evidence type="ECO:0008006" key="4">
    <source>
        <dbReference type="Google" id="ProtNLM"/>
    </source>
</evidence>
<reference evidence="2 3" key="1">
    <citation type="submission" date="2019-06" db="EMBL/GenBank/DDBJ databases">
        <title>Sequencing the genomes of 1000 actinobacteria strains.</title>
        <authorList>
            <person name="Klenk H.-P."/>
        </authorList>
    </citation>
    <scope>NUCLEOTIDE SEQUENCE [LARGE SCALE GENOMIC DNA]</scope>
    <source>
        <strain evidence="2 3">DSM 41929</strain>
    </source>
</reference>
<dbReference type="EMBL" id="VFNX01000001">
    <property type="protein sequence ID" value="TQK98229.1"/>
    <property type="molecule type" value="Genomic_DNA"/>
</dbReference>
<evidence type="ECO:0000313" key="2">
    <source>
        <dbReference type="EMBL" id="TQK98229.1"/>
    </source>
</evidence>
<name>A0A542UGM9_9ACTN</name>
<proteinExistence type="predicted"/>
<gene>
    <name evidence="2" type="ORF">FB563_3248</name>
</gene>
<dbReference type="AlphaFoldDB" id="A0A542UGM9"/>